<reference evidence="2 3" key="1">
    <citation type="submission" date="2019-02" db="EMBL/GenBank/DDBJ databases">
        <title>Deep-cultivation of Planctomycetes and their phenomic and genomic characterization uncovers novel biology.</title>
        <authorList>
            <person name="Wiegand S."/>
            <person name="Jogler M."/>
            <person name="Boedeker C."/>
            <person name="Pinto D."/>
            <person name="Vollmers J."/>
            <person name="Rivas-Marin E."/>
            <person name="Kohn T."/>
            <person name="Peeters S.H."/>
            <person name="Heuer A."/>
            <person name="Rast P."/>
            <person name="Oberbeckmann S."/>
            <person name="Bunk B."/>
            <person name="Jeske O."/>
            <person name="Meyerdierks A."/>
            <person name="Storesund J.E."/>
            <person name="Kallscheuer N."/>
            <person name="Luecker S."/>
            <person name="Lage O.M."/>
            <person name="Pohl T."/>
            <person name="Merkel B.J."/>
            <person name="Hornburger P."/>
            <person name="Mueller R.-W."/>
            <person name="Bruemmer F."/>
            <person name="Labrenz M."/>
            <person name="Spormann A.M."/>
            <person name="Op den Camp H."/>
            <person name="Overmann J."/>
            <person name="Amann R."/>
            <person name="Jetten M.S.M."/>
            <person name="Mascher T."/>
            <person name="Medema M.H."/>
            <person name="Devos D.P."/>
            <person name="Kaster A.-K."/>
            <person name="Ovreas L."/>
            <person name="Rohde M."/>
            <person name="Galperin M.Y."/>
            <person name="Jogler C."/>
        </authorList>
    </citation>
    <scope>NUCLEOTIDE SEQUENCE [LARGE SCALE GENOMIC DNA]</scope>
    <source>
        <strain evidence="2 3">Pan265</strain>
    </source>
</reference>
<proteinExistence type="predicted"/>
<evidence type="ECO:0000313" key="2">
    <source>
        <dbReference type="EMBL" id="QDU71438.1"/>
    </source>
</evidence>
<sequence length="250" mass="28461">MRHEVAAPGGVWVITCAVLELEVEAMLRDRADVVGVTRLPQGLHNEPDRLREELQLRIDEAETCAGCGVIVLVYGLCSRGTEGLRTRRCRLVIPRAHDCITLLLGSKERYAAYVSEHPGTYWYSPGWNAHHVPPGPKRYELLRREYVEKYGEDNADFLMEMEQGWFKEYNRATYVHLSIGATDEDRAETRRCADWLEWTYDEVAGDPGLMEALLSGAWDEERFLVLEPGEAFVMTADERVIERVKGEASS</sequence>
<dbReference type="KEGG" id="mcad:Pan265_12880"/>
<dbReference type="Pfam" id="PF07796">
    <property type="entry name" value="DUF1638"/>
    <property type="match status" value="1"/>
</dbReference>
<protein>
    <recommendedName>
        <fullName evidence="1">DUF1638 domain-containing protein</fullName>
    </recommendedName>
</protein>
<evidence type="ECO:0000313" key="3">
    <source>
        <dbReference type="Proteomes" id="UP000320386"/>
    </source>
</evidence>
<dbReference type="AlphaFoldDB" id="A0A518BWT6"/>
<evidence type="ECO:0000259" key="1">
    <source>
        <dbReference type="Pfam" id="PF07796"/>
    </source>
</evidence>
<organism evidence="2 3">
    <name type="scientific">Mucisphaera calidilacus</name>
    <dbReference type="NCBI Taxonomy" id="2527982"/>
    <lineage>
        <taxon>Bacteria</taxon>
        <taxon>Pseudomonadati</taxon>
        <taxon>Planctomycetota</taxon>
        <taxon>Phycisphaerae</taxon>
        <taxon>Phycisphaerales</taxon>
        <taxon>Phycisphaeraceae</taxon>
        <taxon>Mucisphaera</taxon>
    </lineage>
</organism>
<dbReference type="EMBL" id="CP036280">
    <property type="protein sequence ID" value="QDU71438.1"/>
    <property type="molecule type" value="Genomic_DNA"/>
</dbReference>
<name>A0A518BWT6_9BACT</name>
<accession>A0A518BWT6</accession>
<feature type="domain" description="DUF1638" evidence="1">
    <location>
        <begin position="39"/>
        <end position="214"/>
    </location>
</feature>
<gene>
    <name evidence="2" type="ORF">Pan265_12880</name>
</gene>
<dbReference type="InterPro" id="IPR012437">
    <property type="entry name" value="DUF1638"/>
</dbReference>
<keyword evidence="3" id="KW-1185">Reference proteome</keyword>
<dbReference type="Proteomes" id="UP000320386">
    <property type="component" value="Chromosome"/>
</dbReference>